<keyword evidence="1" id="KW-0175">Coiled coil</keyword>
<evidence type="ECO:0000256" key="3">
    <source>
        <dbReference type="SAM" id="SignalP"/>
    </source>
</evidence>
<accession>E4Y8W9</accession>
<sequence>MNSRFRILLWVGSSSFIFSFTSSLANASSSRDAKFRALSEEKSKELLVRMKARIDEANKPKTKNAALEQSKIELERLKEQKKKILEQHKEVERNCQAVQAKDPEYKAIVQKANDEYTQMYQQVAYKEQELARMREAYQQQLAYQDRTEELEQRKLGLEKLQRDFGDAKRKRDKTAKEADKLRKEIEKVVNEREQMQQQIDVYKNNQLKFQSEEDALNSEIAYIQENTNVLQLALEKLAEGASDEEKNEIVDELFDVDRAAFEVETAQNAVNKTQQDIEAQEALLKEKENQLETRRVQNKKYLDEIKSYEKQKKILNMKIGVIQDFFAKKDVKVRQELAKEKELRSAIESEYATIKDRETFLNNELEAYKKTRANLLKRHEIASRERTQSINKVEREAHETWLKWREADRKGKDLERESKSLQDQLARKAELKTGLEREIHEIHVRQERKAAKRHQEIMEMRARQERDRMLHRMRGPEGDEARRTGRVQNGPRPRGPAPLVQRPALSHAQRQQQLLYHDSPQLSPIHGNASLQQPRPSLQPKQIAPPQFAPQMPMAPQMQGHPHFPQPSGYPPNSYPQYIAPQPPVMTQNSNAPPAQSSPRQENGHSQHNERNYMA</sequence>
<feature type="signal peptide" evidence="3">
    <location>
        <begin position="1"/>
        <end position="27"/>
    </location>
</feature>
<dbReference type="EMBL" id="FN654329">
    <property type="protein sequence ID" value="CBY43702.1"/>
    <property type="molecule type" value="Genomic_DNA"/>
</dbReference>
<organism evidence="4">
    <name type="scientific">Oikopleura dioica</name>
    <name type="common">Tunicate</name>
    <dbReference type="NCBI Taxonomy" id="34765"/>
    <lineage>
        <taxon>Eukaryota</taxon>
        <taxon>Metazoa</taxon>
        <taxon>Chordata</taxon>
        <taxon>Tunicata</taxon>
        <taxon>Appendicularia</taxon>
        <taxon>Copelata</taxon>
        <taxon>Oikopleuridae</taxon>
        <taxon>Oikopleura</taxon>
    </lineage>
</organism>
<protein>
    <recommendedName>
        <fullName evidence="5">Trichohyalin-plectin-homology domain-containing protein</fullName>
    </recommendedName>
</protein>
<feature type="coiled-coil region" evidence="1">
    <location>
        <begin position="263"/>
        <end position="318"/>
    </location>
</feature>
<reference evidence="4" key="1">
    <citation type="journal article" date="2010" name="Science">
        <title>Plasticity of animal genome architecture unmasked by rapid evolution of a pelagic tunicate.</title>
        <authorList>
            <person name="Denoeud F."/>
            <person name="Henriet S."/>
            <person name="Mungpakdee S."/>
            <person name="Aury J.M."/>
            <person name="Da Silva C."/>
            <person name="Brinkmann H."/>
            <person name="Mikhaleva J."/>
            <person name="Olsen L.C."/>
            <person name="Jubin C."/>
            <person name="Canestro C."/>
            <person name="Bouquet J.M."/>
            <person name="Danks G."/>
            <person name="Poulain J."/>
            <person name="Campsteijn C."/>
            <person name="Adamski M."/>
            <person name="Cross I."/>
            <person name="Yadetie F."/>
            <person name="Muffato M."/>
            <person name="Louis A."/>
            <person name="Butcher S."/>
            <person name="Tsagkogeorga G."/>
            <person name="Konrad A."/>
            <person name="Singh S."/>
            <person name="Jensen M.F."/>
            <person name="Cong E.H."/>
            <person name="Eikeseth-Otteraa H."/>
            <person name="Noel B."/>
            <person name="Anthouard V."/>
            <person name="Porcel B.M."/>
            <person name="Kachouri-Lafond R."/>
            <person name="Nishino A."/>
            <person name="Ugolini M."/>
            <person name="Chourrout P."/>
            <person name="Nishida H."/>
            <person name="Aasland R."/>
            <person name="Huzurbazar S."/>
            <person name="Westhof E."/>
            <person name="Delsuc F."/>
            <person name="Lehrach H."/>
            <person name="Reinhardt R."/>
            <person name="Weissenbach J."/>
            <person name="Roy S.W."/>
            <person name="Artiguenave F."/>
            <person name="Postlethwait J.H."/>
            <person name="Manak J.R."/>
            <person name="Thompson E.M."/>
            <person name="Jaillon O."/>
            <person name="Du Pasquier L."/>
            <person name="Boudinot P."/>
            <person name="Liberles D.A."/>
            <person name="Volff J.N."/>
            <person name="Philippe H."/>
            <person name="Lenhard B."/>
            <person name="Roest Crollius H."/>
            <person name="Wincker P."/>
            <person name="Chourrout D."/>
        </authorList>
    </citation>
    <scope>NUCLEOTIDE SEQUENCE [LARGE SCALE GENOMIC DNA]</scope>
</reference>
<gene>
    <name evidence="4" type="ORF">GSOID_T00029301001</name>
</gene>
<feature type="compositionally biased region" description="Basic and acidic residues" evidence="2">
    <location>
        <begin position="463"/>
        <end position="483"/>
    </location>
</feature>
<feature type="chain" id="PRO_5003193804" description="Trichohyalin-plectin-homology domain-containing protein" evidence="3">
    <location>
        <begin position="28"/>
        <end position="615"/>
    </location>
</feature>
<evidence type="ECO:0000256" key="1">
    <source>
        <dbReference type="SAM" id="Coils"/>
    </source>
</evidence>
<feature type="compositionally biased region" description="Pro residues" evidence="2">
    <location>
        <begin position="564"/>
        <end position="574"/>
    </location>
</feature>
<feature type="compositionally biased region" description="Low complexity" evidence="2">
    <location>
        <begin position="542"/>
        <end position="559"/>
    </location>
</feature>
<keyword evidence="3" id="KW-0732">Signal</keyword>
<feature type="region of interest" description="Disordered" evidence="2">
    <location>
        <begin position="463"/>
        <end position="615"/>
    </location>
</feature>
<feature type="compositionally biased region" description="Polar residues" evidence="2">
    <location>
        <begin position="585"/>
        <end position="601"/>
    </location>
</feature>
<dbReference type="AlphaFoldDB" id="E4Y8W9"/>
<dbReference type="Proteomes" id="UP000011014">
    <property type="component" value="Unassembled WGS sequence"/>
</dbReference>
<feature type="coiled-coil region" evidence="1">
    <location>
        <begin position="64"/>
        <end position="101"/>
    </location>
</feature>
<evidence type="ECO:0008006" key="5">
    <source>
        <dbReference type="Google" id="ProtNLM"/>
    </source>
</evidence>
<feature type="compositionally biased region" description="Basic and acidic residues" evidence="2">
    <location>
        <begin position="602"/>
        <end position="615"/>
    </location>
</feature>
<name>E4Y8W9_OIKDI</name>
<feature type="compositionally biased region" description="Polar residues" evidence="2">
    <location>
        <begin position="529"/>
        <end position="540"/>
    </location>
</feature>
<feature type="coiled-coil region" evidence="1">
    <location>
        <begin position="133"/>
        <end position="212"/>
    </location>
</feature>
<dbReference type="Gene3D" id="6.10.250.3110">
    <property type="match status" value="1"/>
</dbReference>
<evidence type="ECO:0000256" key="2">
    <source>
        <dbReference type="SAM" id="MobiDB-lite"/>
    </source>
</evidence>
<evidence type="ECO:0000313" key="4">
    <source>
        <dbReference type="EMBL" id="CBY43702.1"/>
    </source>
</evidence>
<proteinExistence type="predicted"/>
<feature type="coiled-coil region" evidence="1">
    <location>
        <begin position="358"/>
        <end position="385"/>
    </location>
</feature>
<feature type="coiled-coil region" evidence="1">
    <location>
        <begin position="411"/>
        <end position="438"/>
    </location>
</feature>